<dbReference type="CDD" id="cd01427">
    <property type="entry name" value="HAD_like"/>
    <property type="match status" value="1"/>
</dbReference>
<dbReference type="Gene3D" id="1.10.150.730">
    <property type="match status" value="1"/>
</dbReference>
<dbReference type="PANTHER" id="PTHR43434:SF1">
    <property type="entry name" value="PHOSPHOGLYCOLATE PHOSPHATASE"/>
    <property type="match status" value="1"/>
</dbReference>
<sequence>MDNTLLKSNIDFHEMKQVVYDFLLANEIIEVNPNWESQTASQIIESGRAHPRFAQFEQKVWRLVGEVEAKGMRDAALEPHAREILQALKEANKIVTIATNNAYSAAREALEQLSIFHMFDCVIGREQMEALKPSPSCLFIMMRKWGQLPKDQWVFIGDSWIDGMAAQEAGIPFISYQANQDELLEQGVATFEHTTALKELERLLL</sequence>
<evidence type="ECO:0008006" key="3">
    <source>
        <dbReference type="Google" id="ProtNLM"/>
    </source>
</evidence>
<dbReference type="EMBL" id="MCHY01000002">
    <property type="protein sequence ID" value="RKD26838.1"/>
    <property type="molecule type" value="Genomic_DNA"/>
</dbReference>
<organism evidence="1 2">
    <name type="scientific">Ammoniphilus oxalaticus</name>
    <dbReference type="NCBI Taxonomy" id="66863"/>
    <lineage>
        <taxon>Bacteria</taxon>
        <taxon>Bacillati</taxon>
        <taxon>Bacillota</taxon>
        <taxon>Bacilli</taxon>
        <taxon>Bacillales</taxon>
        <taxon>Paenibacillaceae</taxon>
        <taxon>Aneurinibacillus group</taxon>
        <taxon>Ammoniphilus</taxon>
    </lineage>
</organism>
<dbReference type="PANTHER" id="PTHR43434">
    <property type="entry name" value="PHOSPHOGLYCOLATE PHOSPHATASE"/>
    <property type="match status" value="1"/>
</dbReference>
<dbReference type="AlphaFoldDB" id="A0A419SR18"/>
<dbReference type="GO" id="GO:0008967">
    <property type="term" value="F:phosphoglycolate phosphatase activity"/>
    <property type="evidence" value="ECO:0007669"/>
    <property type="project" value="TreeGrafter"/>
</dbReference>
<dbReference type="InterPro" id="IPR023214">
    <property type="entry name" value="HAD_sf"/>
</dbReference>
<gene>
    <name evidence="1" type="ORF">BEP19_16455</name>
</gene>
<accession>A0A419SR18</accession>
<dbReference type="Pfam" id="PF13419">
    <property type="entry name" value="HAD_2"/>
    <property type="match status" value="1"/>
</dbReference>
<dbReference type="SUPFAM" id="SSF56784">
    <property type="entry name" value="HAD-like"/>
    <property type="match status" value="1"/>
</dbReference>
<dbReference type="GO" id="GO:0006281">
    <property type="term" value="P:DNA repair"/>
    <property type="evidence" value="ECO:0007669"/>
    <property type="project" value="TreeGrafter"/>
</dbReference>
<dbReference type="NCBIfam" id="TIGR01549">
    <property type="entry name" value="HAD-SF-IA-v1"/>
    <property type="match status" value="1"/>
</dbReference>
<evidence type="ECO:0000313" key="2">
    <source>
        <dbReference type="Proteomes" id="UP000284219"/>
    </source>
</evidence>
<comment type="caution">
    <text evidence="1">The sequence shown here is derived from an EMBL/GenBank/DDBJ whole genome shotgun (WGS) entry which is preliminary data.</text>
</comment>
<evidence type="ECO:0000313" key="1">
    <source>
        <dbReference type="EMBL" id="RKD26838.1"/>
    </source>
</evidence>
<name>A0A419SR18_9BACL</name>
<reference evidence="1 2" key="1">
    <citation type="submission" date="2016-08" db="EMBL/GenBank/DDBJ databases">
        <title>Novel Firmicute Genomes.</title>
        <authorList>
            <person name="Poppleton D.I."/>
            <person name="Gribaldo S."/>
        </authorList>
    </citation>
    <scope>NUCLEOTIDE SEQUENCE [LARGE SCALE GENOMIC DNA]</scope>
    <source>
        <strain evidence="1 2">RAOx-1</strain>
    </source>
</reference>
<dbReference type="InterPro" id="IPR036412">
    <property type="entry name" value="HAD-like_sf"/>
</dbReference>
<proteinExistence type="predicted"/>
<dbReference type="InterPro" id="IPR006439">
    <property type="entry name" value="HAD-SF_hydro_IA"/>
</dbReference>
<keyword evidence="2" id="KW-1185">Reference proteome</keyword>
<protein>
    <recommendedName>
        <fullName evidence="3">Haloacid dehalogenase</fullName>
    </recommendedName>
</protein>
<dbReference type="Proteomes" id="UP000284219">
    <property type="component" value="Unassembled WGS sequence"/>
</dbReference>
<dbReference type="Gene3D" id="3.40.50.1000">
    <property type="entry name" value="HAD superfamily/HAD-like"/>
    <property type="match status" value="1"/>
</dbReference>
<dbReference type="InterPro" id="IPR041492">
    <property type="entry name" value="HAD_2"/>
</dbReference>
<dbReference type="InterPro" id="IPR050155">
    <property type="entry name" value="HAD-like_hydrolase_sf"/>
</dbReference>